<feature type="active site" description="Proton donor/acceptor" evidence="5">
    <location>
        <position position="83"/>
    </location>
</feature>
<keyword evidence="4" id="KW-0413">Isomerase</keyword>
<dbReference type="CDD" id="cd07067">
    <property type="entry name" value="HP_PGM_like"/>
    <property type="match status" value="1"/>
</dbReference>
<sequence>MKIYIFRHGETTYNRARRFTGFDDPPLTELGWQQAKIIAEKLKDKNFGIAYQTSLQRSKDTLKAVLQYHPDCREIIEDNRMIERNYGQLNGSTHEEFIAKNGEEKFNLIHRGFFEAPPSGESFAMVETRVQSFIDDLLAKIRLENKNAVLSAHGNSIRLFRKIMENASIEETVGWTIPYDDYYDYEV</sequence>
<dbReference type="AlphaFoldDB" id="A0A1G2P5U2"/>
<reference evidence="8 9" key="1">
    <citation type="journal article" date="2016" name="Nat. Commun.">
        <title>Thousands of microbial genomes shed light on interconnected biogeochemical processes in an aquifer system.</title>
        <authorList>
            <person name="Anantharaman K."/>
            <person name="Brown C.T."/>
            <person name="Hug L.A."/>
            <person name="Sharon I."/>
            <person name="Castelle C.J."/>
            <person name="Probst A.J."/>
            <person name="Thomas B.C."/>
            <person name="Singh A."/>
            <person name="Wilkins M.J."/>
            <person name="Karaoz U."/>
            <person name="Brodie E.L."/>
            <person name="Williams K.H."/>
            <person name="Hubbard S.S."/>
            <person name="Banfield J.F."/>
        </authorList>
    </citation>
    <scope>NUCLEOTIDE SEQUENCE [LARGE SCALE GENOMIC DNA]</scope>
</reference>
<feature type="binding site" evidence="6">
    <location>
        <begin position="7"/>
        <end position="14"/>
    </location>
    <ligand>
        <name>substrate</name>
    </ligand>
</feature>
<dbReference type="InterPro" id="IPR005952">
    <property type="entry name" value="Phosphogly_mut1"/>
</dbReference>
<feature type="active site" description="Tele-phosphohistidine intermediate" evidence="5">
    <location>
        <position position="8"/>
    </location>
</feature>
<dbReference type="GO" id="GO:0004619">
    <property type="term" value="F:phosphoglycerate mutase activity"/>
    <property type="evidence" value="ECO:0007669"/>
    <property type="project" value="UniProtKB-EC"/>
</dbReference>
<evidence type="ECO:0000256" key="5">
    <source>
        <dbReference type="PIRSR" id="PIRSR613078-1"/>
    </source>
</evidence>
<dbReference type="InterPro" id="IPR001345">
    <property type="entry name" value="PG/BPGM_mutase_AS"/>
</dbReference>
<gene>
    <name evidence="8" type="ORF">A3G03_02585</name>
</gene>
<accession>A0A1G2P5U2</accession>
<dbReference type="STRING" id="1802333.A3G03_02585"/>
<dbReference type="EC" id="5.4.2.11" evidence="2"/>
<evidence type="ECO:0000256" key="6">
    <source>
        <dbReference type="PIRSR" id="PIRSR613078-2"/>
    </source>
</evidence>
<evidence type="ECO:0000256" key="2">
    <source>
        <dbReference type="ARBA" id="ARBA00012028"/>
    </source>
</evidence>
<organism evidence="8 9">
    <name type="scientific">Candidatus Taylorbacteria bacterium RIFCSPLOWO2_12_FULL_44_15c</name>
    <dbReference type="NCBI Taxonomy" id="1802333"/>
    <lineage>
        <taxon>Bacteria</taxon>
        <taxon>Candidatus Tayloriibacteriota</taxon>
    </lineage>
</organism>
<dbReference type="GO" id="GO:0006096">
    <property type="term" value="P:glycolytic process"/>
    <property type="evidence" value="ECO:0007669"/>
    <property type="project" value="UniProtKB-KW"/>
</dbReference>
<keyword evidence="3" id="KW-0324">Glycolysis</keyword>
<evidence type="ECO:0000256" key="1">
    <source>
        <dbReference type="ARBA" id="ARBA00006717"/>
    </source>
</evidence>
<dbReference type="PANTHER" id="PTHR11931">
    <property type="entry name" value="PHOSPHOGLYCERATE MUTASE"/>
    <property type="match status" value="1"/>
</dbReference>
<dbReference type="InterPro" id="IPR013078">
    <property type="entry name" value="His_Pase_superF_clade-1"/>
</dbReference>
<protein>
    <recommendedName>
        <fullName evidence="2">phosphoglycerate mutase (2,3-diphosphoglycerate-dependent)</fullName>
        <ecNumber evidence="2">5.4.2.11</ecNumber>
    </recommendedName>
</protein>
<feature type="binding site" evidence="6">
    <location>
        <position position="57"/>
    </location>
    <ligand>
        <name>substrate</name>
    </ligand>
</feature>
<dbReference type="Gene3D" id="3.40.50.1240">
    <property type="entry name" value="Phosphoglycerate mutase-like"/>
    <property type="match status" value="1"/>
</dbReference>
<comment type="similarity">
    <text evidence="1">Belongs to the phosphoglycerate mutase family. BPG-dependent PGAM subfamily.</text>
</comment>
<name>A0A1G2P5U2_9BACT</name>
<comment type="caution">
    <text evidence="8">The sequence shown here is derived from an EMBL/GenBank/DDBJ whole genome shotgun (WGS) entry which is preliminary data.</text>
</comment>
<dbReference type="SUPFAM" id="SSF53254">
    <property type="entry name" value="Phosphoglycerate mutase-like"/>
    <property type="match status" value="1"/>
</dbReference>
<dbReference type="EMBL" id="MHSL01000019">
    <property type="protein sequence ID" value="OHA43715.1"/>
    <property type="molecule type" value="Genomic_DNA"/>
</dbReference>
<dbReference type="PROSITE" id="PS00175">
    <property type="entry name" value="PG_MUTASE"/>
    <property type="match status" value="1"/>
</dbReference>
<evidence type="ECO:0000313" key="9">
    <source>
        <dbReference type="Proteomes" id="UP000176355"/>
    </source>
</evidence>
<proteinExistence type="inferred from homology"/>
<evidence type="ECO:0000256" key="3">
    <source>
        <dbReference type="ARBA" id="ARBA00023152"/>
    </source>
</evidence>
<feature type="site" description="Transition state stabilizer" evidence="7">
    <location>
        <position position="153"/>
    </location>
</feature>
<feature type="binding site" evidence="6">
    <location>
        <begin position="83"/>
        <end position="86"/>
    </location>
    <ligand>
        <name>substrate</name>
    </ligand>
</feature>
<evidence type="ECO:0000256" key="4">
    <source>
        <dbReference type="ARBA" id="ARBA00023235"/>
    </source>
</evidence>
<dbReference type="InterPro" id="IPR029033">
    <property type="entry name" value="His_PPase_superfam"/>
</dbReference>
<evidence type="ECO:0000313" key="8">
    <source>
        <dbReference type="EMBL" id="OHA43715.1"/>
    </source>
</evidence>
<dbReference type="Pfam" id="PF00300">
    <property type="entry name" value="His_Phos_1"/>
    <property type="match status" value="1"/>
</dbReference>
<feature type="binding site" evidence="6">
    <location>
        <begin position="20"/>
        <end position="21"/>
    </location>
    <ligand>
        <name>substrate</name>
    </ligand>
</feature>
<evidence type="ECO:0000256" key="7">
    <source>
        <dbReference type="PIRSR" id="PIRSR613078-3"/>
    </source>
</evidence>
<feature type="binding site" evidence="6">
    <location>
        <begin position="154"/>
        <end position="155"/>
    </location>
    <ligand>
        <name>substrate</name>
    </ligand>
</feature>
<dbReference type="Proteomes" id="UP000176355">
    <property type="component" value="Unassembled WGS sequence"/>
</dbReference>
<dbReference type="SMART" id="SM00855">
    <property type="entry name" value="PGAM"/>
    <property type="match status" value="1"/>
</dbReference>